<organism evidence="1 2">
    <name type="scientific">Trametes pubescens</name>
    <name type="common">White-rot fungus</name>
    <dbReference type="NCBI Taxonomy" id="154538"/>
    <lineage>
        <taxon>Eukaryota</taxon>
        <taxon>Fungi</taxon>
        <taxon>Dikarya</taxon>
        <taxon>Basidiomycota</taxon>
        <taxon>Agaricomycotina</taxon>
        <taxon>Agaricomycetes</taxon>
        <taxon>Polyporales</taxon>
        <taxon>Polyporaceae</taxon>
        <taxon>Trametes</taxon>
    </lineage>
</organism>
<dbReference type="AlphaFoldDB" id="A0A1M2V3G3"/>
<name>A0A1M2V3G3_TRAPU</name>
<evidence type="ECO:0000313" key="1">
    <source>
        <dbReference type="EMBL" id="OJT02130.1"/>
    </source>
</evidence>
<keyword evidence="2" id="KW-1185">Reference proteome</keyword>
<reference evidence="1 2" key="1">
    <citation type="submission" date="2016-10" db="EMBL/GenBank/DDBJ databases">
        <title>Genome sequence of the basidiomycete white-rot fungus Trametes pubescens.</title>
        <authorList>
            <person name="Makela M.R."/>
            <person name="Granchi Z."/>
            <person name="Peng M."/>
            <person name="De Vries R.P."/>
            <person name="Grigoriev I."/>
            <person name="Riley R."/>
            <person name="Hilden K."/>
        </authorList>
    </citation>
    <scope>NUCLEOTIDE SEQUENCE [LARGE SCALE GENOMIC DNA]</scope>
    <source>
        <strain evidence="1 2">FBCC735</strain>
    </source>
</reference>
<gene>
    <name evidence="1" type="ORF">TRAPUB_7425</name>
</gene>
<dbReference type="Proteomes" id="UP000184267">
    <property type="component" value="Unassembled WGS sequence"/>
</dbReference>
<accession>A0A1M2V3G3</accession>
<proteinExistence type="predicted"/>
<dbReference type="OMA" id="MFFDASR"/>
<dbReference type="OrthoDB" id="2751625at2759"/>
<sequence length="360" mass="41238">MNTLEKVIRYYNPRILSMFFDASRLRPLAVLSETREHDFLRPIDLPSTLNTMERLRDLVVETNWKVSFRSLLRFLNSTPNLRTLSVTNNNCHRFVLHESLEATTLVRLPLIQQVTIHGYLSQAVDDVLSKLAIPRHEMRIHVSFPHPRSAIIAPLRAMLSGATHKTNHACITYAVTPLLVGGVDHKRYTFEISDFDKRVQVLWEWTRAADKTVDLSDDWLAPNSLLGVRHLTVSLSNVKLTFYKWHNLFKPFPNIRAVHLRLHAPDATGGGTCLFHTFDVAGKGKLTINGHWHRAALAVRLTEFWESPSGDAYSYPSEDSIEADIFNQLFGAEDRRTLGEKRKECYDSVRRWAVPHTHTG</sequence>
<evidence type="ECO:0000313" key="2">
    <source>
        <dbReference type="Proteomes" id="UP000184267"/>
    </source>
</evidence>
<protein>
    <submittedName>
        <fullName evidence="1">Uncharacterized protein</fullName>
    </submittedName>
</protein>
<comment type="caution">
    <text evidence="1">The sequence shown here is derived from an EMBL/GenBank/DDBJ whole genome shotgun (WGS) entry which is preliminary data.</text>
</comment>
<dbReference type="EMBL" id="MNAD01001700">
    <property type="protein sequence ID" value="OJT02130.1"/>
    <property type="molecule type" value="Genomic_DNA"/>
</dbReference>